<dbReference type="EMBL" id="CP127173">
    <property type="protein sequence ID" value="WIV52896.1"/>
    <property type="molecule type" value="Genomic_DNA"/>
</dbReference>
<protein>
    <submittedName>
        <fullName evidence="1">Uncharacterized protein</fullName>
    </submittedName>
</protein>
<sequence>MATTATLQPPSTWAVSALLTLMASLRRNHDAAVIDHDAGVVDGGTQRLTHGNPAHVAVQAACVCSQLGDALTVALRDAQTTRELDLS</sequence>
<evidence type="ECO:0000313" key="2">
    <source>
        <dbReference type="Proteomes" id="UP001227101"/>
    </source>
</evidence>
<dbReference type="RefSeq" id="WP_285449298.1">
    <property type="nucleotide sequence ID" value="NZ_CP127173.1"/>
</dbReference>
<proteinExistence type="predicted"/>
<reference evidence="1 2" key="1">
    <citation type="submission" date="2023-06" db="EMBL/GenBank/DDBJ databases">
        <authorList>
            <person name="Oyuntsetseg B."/>
            <person name="Kim S.B."/>
        </authorList>
    </citation>
    <scope>NUCLEOTIDE SEQUENCE [LARGE SCALE GENOMIC DNA]</scope>
    <source>
        <strain evidence="1 2">2-2</strain>
    </source>
</reference>
<organism evidence="1 2">
    <name type="scientific">Amycolatopsis nalaikhensis</name>
    <dbReference type="NCBI Taxonomy" id="715472"/>
    <lineage>
        <taxon>Bacteria</taxon>
        <taxon>Bacillati</taxon>
        <taxon>Actinomycetota</taxon>
        <taxon>Actinomycetes</taxon>
        <taxon>Pseudonocardiales</taxon>
        <taxon>Pseudonocardiaceae</taxon>
        <taxon>Amycolatopsis</taxon>
    </lineage>
</organism>
<evidence type="ECO:0000313" key="1">
    <source>
        <dbReference type="EMBL" id="WIV52896.1"/>
    </source>
</evidence>
<name>A0ABY8XBH1_9PSEU</name>
<accession>A0ABY8XBH1</accession>
<gene>
    <name evidence="1" type="ORF">QP939_28545</name>
</gene>
<dbReference type="Proteomes" id="UP001227101">
    <property type="component" value="Chromosome"/>
</dbReference>
<keyword evidence="2" id="KW-1185">Reference proteome</keyword>